<gene>
    <name evidence="2" type="ORF">BVRB_038530</name>
</gene>
<dbReference type="Gramene" id="KMS65187">
    <property type="protein sequence ID" value="KMS65187"/>
    <property type="gene ID" value="BVRB_038530"/>
</dbReference>
<dbReference type="OrthoDB" id="2097653at2759"/>
<feature type="signal peptide" evidence="1">
    <location>
        <begin position="1"/>
        <end position="28"/>
    </location>
</feature>
<evidence type="ECO:0000256" key="1">
    <source>
        <dbReference type="SAM" id="SignalP"/>
    </source>
</evidence>
<feature type="chain" id="PRO_5005292393" evidence="1">
    <location>
        <begin position="29"/>
        <end position="138"/>
    </location>
</feature>
<reference evidence="2 3" key="1">
    <citation type="journal article" date="2014" name="Nature">
        <title>The genome of the recently domesticated crop plant sugar beet (Beta vulgaris).</title>
        <authorList>
            <person name="Dohm J.C."/>
            <person name="Minoche A.E."/>
            <person name="Holtgrawe D."/>
            <person name="Capella-Gutierrez S."/>
            <person name="Zakrzewski F."/>
            <person name="Tafer H."/>
            <person name="Rupp O."/>
            <person name="Sorensen T.R."/>
            <person name="Stracke R."/>
            <person name="Reinhardt R."/>
            <person name="Goesmann A."/>
            <person name="Kraft T."/>
            <person name="Schulz B."/>
            <person name="Stadler P.F."/>
            <person name="Schmidt T."/>
            <person name="Gabaldon T."/>
            <person name="Lehrach H."/>
            <person name="Weisshaar B."/>
            <person name="Himmelbauer H."/>
        </authorList>
    </citation>
    <scope>NUCLEOTIDE SEQUENCE [LARGE SCALE GENOMIC DNA]</scope>
    <source>
        <tissue evidence="2">Taproot</tissue>
    </source>
</reference>
<dbReference type="AlphaFoldDB" id="A0A0J7YNP0"/>
<name>A0A0J7YNP0_BETVV</name>
<sequence>PFLPDPSTMRFIVSVAFAMLVAAFIVQAADINNLRCTSPGTSIDRRHINRAVLAICGGIAGKIQKCQGNPKTTVGVFQTARFDLKPTVEGATITVSKGRWERGVKEALAKCGNAPFTGVIPLGVSRGNLNVKLTKVKQ</sequence>
<protein>
    <submittedName>
        <fullName evidence="2">Uncharacterized protein</fullName>
    </submittedName>
</protein>
<feature type="non-terminal residue" evidence="2">
    <location>
        <position position="1"/>
    </location>
</feature>
<keyword evidence="3" id="KW-1185">Reference proteome</keyword>
<organism evidence="2 3">
    <name type="scientific">Beta vulgaris subsp. vulgaris</name>
    <name type="common">Beet</name>
    <dbReference type="NCBI Taxonomy" id="3555"/>
    <lineage>
        <taxon>Eukaryota</taxon>
        <taxon>Viridiplantae</taxon>
        <taxon>Streptophyta</taxon>
        <taxon>Embryophyta</taxon>
        <taxon>Tracheophyta</taxon>
        <taxon>Spermatophyta</taxon>
        <taxon>Magnoliopsida</taxon>
        <taxon>eudicotyledons</taxon>
        <taxon>Gunneridae</taxon>
        <taxon>Pentapetalae</taxon>
        <taxon>Caryophyllales</taxon>
        <taxon>Chenopodiaceae</taxon>
        <taxon>Betoideae</taxon>
        <taxon>Beta</taxon>
    </lineage>
</organism>
<proteinExistence type="predicted"/>
<accession>A0A0J7YNP0</accession>
<dbReference type="EMBL" id="KQ113221">
    <property type="protein sequence ID" value="KMS65187.1"/>
    <property type="molecule type" value="Genomic_DNA"/>
</dbReference>
<dbReference type="Proteomes" id="UP000035740">
    <property type="component" value="Unassembled WGS sequence"/>
</dbReference>
<evidence type="ECO:0000313" key="2">
    <source>
        <dbReference type="EMBL" id="KMS65187.1"/>
    </source>
</evidence>
<keyword evidence="1" id="KW-0732">Signal</keyword>
<evidence type="ECO:0000313" key="3">
    <source>
        <dbReference type="Proteomes" id="UP000035740"/>
    </source>
</evidence>